<dbReference type="EMBL" id="JAEEAQ010000799">
    <property type="protein sequence ID" value="MBI0319299.1"/>
    <property type="molecule type" value="Genomic_DNA"/>
</dbReference>
<proteinExistence type="predicted"/>
<reference evidence="1 2" key="1">
    <citation type="submission" date="2020-12" db="EMBL/GenBank/DDBJ databases">
        <authorList>
            <person name="Kusuma A.B."/>
            <person name="Nouioui I."/>
            <person name="Goodfellow M."/>
        </authorList>
    </citation>
    <scope>NUCLEOTIDE SEQUENCE [LARGE SCALE GENOMIC DNA]</scope>
    <source>
        <strain evidence="1 2">DSM 41764</strain>
    </source>
</reference>
<dbReference type="Proteomes" id="UP000638849">
    <property type="component" value="Unassembled WGS sequence"/>
</dbReference>
<gene>
    <name evidence="1" type="ORF">JBF12_41280</name>
</gene>
<evidence type="ECO:0000313" key="1">
    <source>
        <dbReference type="EMBL" id="MBI0319299.1"/>
    </source>
</evidence>
<name>A0ABS0RR50_9ACTN</name>
<organism evidence="1 2">
    <name type="scientific">Streptomyces javensis</name>
    <dbReference type="NCBI Taxonomy" id="114698"/>
    <lineage>
        <taxon>Bacteria</taxon>
        <taxon>Bacillati</taxon>
        <taxon>Actinomycetota</taxon>
        <taxon>Actinomycetes</taxon>
        <taxon>Kitasatosporales</taxon>
        <taxon>Streptomycetaceae</taxon>
        <taxon>Streptomyces</taxon>
        <taxon>Streptomyces violaceusniger group</taxon>
    </lineage>
</organism>
<evidence type="ECO:0008006" key="3">
    <source>
        <dbReference type="Google" id="ProtNLM"/>
    </source>
</evidence>
<protein>
    <recommendedName>
        <fullName evidence="3">Transposase</fullName>
    </recommendedName>
</protein>
<keyword evidence="2" id="KW-1185">Reference proteome</keyword>
<accession>A0ABS0RR50</accession>
<comment type="caution">
    <text evidence="1">The sequence shown here is derived from an EMBL/GenBank/DDBJ whole genome shotgun (WGS) entry which is preliminary data.</text>
</comment>
<evidence type="ECO:0000313" key="2">
    <source>
        <dbReference type="Proteomes" id="UP000638849"/>
    </source>
</evidence>
<sequence>MVPDPDGRGSVPQVIDTPQLGVNEKKKRVASALLTQAGNLVEFWSEMGEQGVDAGFARDCLARWLKDLPGDAWDTRLGDPDTV</sequence>